<keyword evidence="3" id="KW-0472">Membrane</keyword>
<name>A0A9E6MQ15_9ACTN</name>
<proteinExistence type="predicted"/>
<evidence type="ECO:0000313" key="7">
    <source>
        <dbReference type="Proteomes" id="UP000671910"/>
    </source>
</evidence>
<organism evidence="5 7">
    <name type="scientific">Xiamenia xianingshaonis</name>
    <dbReference type="NCBI Taxonomy" id="2682776"/>
    <lineage>
        <taxon>Bacteria</taxon>
        <taxon>Bacillati</taxon>
        <taxon>Actinomycetota</taxon>
        <taxon>Coriobacteriia</taxon>
        <taxon>Eggerthellales</taxon>
        <taxon>Eggerthellaceae</taxon>
        <taxon>Xiamenia</taxon>
    </lineage>
</organism>
<dbReference type="KEGG" id="ebz:J7S26_06605"/>
<accession>A0A9E6MQ15</accession>
<dbReference type="Proteomes" id="UP000671910">
    <property type="component" value="Chromosome"/>
</dbReference>
<feature type="transmembrane region" description="Helical" evidence="3">
    <location>
        <begin position="85"/>
        <end position="105"/>
    </location>
</feature>
<keyword evidence="3" id="KW-1133">Transmembrane helix</keyword>
<reference evidence="4 6" key="1">
    <citation type="submission" date="2019-11" db="EMBL/GenBank/DDBJ databases">
        <title>Eggerthellaceae novel genus isolated from the rectal contents of marmort.</title>
        <authorList>
            <person name="Zhang G."/>
        </authorList>
    </citation>
    <scope>NUCLEOTIDE SEQUENCE [LARGE SCALE GENOMIC DNA]</scope>
    <source>
        <strain evidence="4">Zg-886</strain>
        <strain evidence="6">zg-886</strain>
    </source>
</reference>
<dbReference type="EMBL" id="CP072829">
    <property type="protein sequence ID" value="QTU84030.1"/>
    <property type="molecule type" value="Genomic_DNA"/>
</dbReference>
<sequence>MSQRNPMNDRYTTEGPKGQTRKSAAAAKPKTKAASSVHVQPVEKTKEQKKAERKAKEKEDRQRQRNLDAKYYNPPTPEYKKWRRIWWVLLIAAIICTVVSFFGRSAIPQELAFVILALAYVFIIAAFFVDFRTIRRIRRKYQEEMEAANTKAARAEQKRLKAEARAQKKEAEEKFEAAKAEEAEKAEAKKTKRGFFGSGFRLANREKMNAEKAAAKAESDDAKNAS</sequence>
<feature type="compositionally biased region" description="Basic and acidic residues" evidence="2">
    <location>
        <begin position="41"/>
        <end position="68"/>
    </location>
</feature>
<dbReference type="EMBL" id="WPCR01000013">
    <property type="protein sequence ID" value="NHM14863.1"/>
    <property type="molecule type" value="Genomic_DNA"/>
</dbReference>
<feature type="coiled-coil region" evidence="1">
    <location>
        <begin position="138"/>
        <end position="225"/>
    </location>
</feature>
<evidence type="ECO:0000256" key="1">
    <source>
        <dbReference type="SAM" id="Coils"/>
    </source>
</evidence>
<gene>
    <name evidence="4" type="ORF">GMI68_08865</name>
    <name evidence="5" type="ORF">J7S26_06605</name>
</gene>
<evidence type="ECO:0000256" key="2">
    <source>
        <dbReference type="SAM" id="MobiDB-lite"/>
    </source>
</evidence>
<protein>
    <submittedName>
        <fullName evidence="5">Uncharacterized protein</fullName>
    </submittedName>
</protein>
<evidence type="ECO:0000256" key="3">
    <source>
        <dbReference type="SAM" id="Phobius"/>
    </source>
</evidence>
<evidence type="ECO:0000313" key="6">
    <source>
        <dbReference type="Proteomes" id="UP000636394"/>
    </source>
</evidence>
<reference evidence="5" key="2">
    <citation type="submission" date="2021-04" db="EMBL/GenBank/DDBJ databases">
        <title>Novel species in family Eggerthellaceae.</title>
        <authorList>
            <person name="Zhang G."/>
        </authorList>
    </citation>
    <scope>NUCLEOTIDE SEQUENCE</scope>
    <source>
        <strain evidence="5">Zg-886</strain>
    </source>
</reference>
<evidence type="ECO:0000313" key="5">
    <source>
        <dbReference type="EMBL" id="QTU84030.1"/>
    </source>
</evidence>
<dbReference type="Proteomes" id="UP000636394">
    <property type="component" value="Unassembled WGS sequence"/>
</dbReference>
<evidence type="ECO:0000313" key="4">
    <source>
        <dbReference type="EMBL" id="NHM14863.1"/>
    </source>
</evidence>
<feature type="compositionally biased region" description="Low complexity" evidence="2">
    <location>
        <begin position="22"/>
        <end position="36"/>
    </location>
</feature>
<keyword evidence="3" id="KW-0812">Transmembrane</keyword>
<keyword evidence="6" id="KW-1185">Reference proteome</keyword>
<feature type="transmembrane region" description="Helical" evidence="3">
    <location>
        <begin position="111"/>
        <end position="131"/>
    </location>
</feature>
<dbReference type="AlphaFoldDB" id="A0A9E6MQ15"/>
<feature type="region of interest" description="Disordered" evidence="2">
    <location>
        <begin position="1"/>
        <end position="70"/>
    </location>
</feature>
<keyword evidence="1" id="KW-0175">Coiled coil</keyword>